<protein>
    <recommendedName>
        <fullName evidence="2">Cytochrome c7-like domain-containing protein</fullName>
    </recommendedName>
</protein>
<name>A0A381TBR6_9ZZZZ</name>
<dbReference type="PANTHER" id="PTHR39425:SF1">
    <property type="entry name" value="CYTOCHROME C7-LIKE DOMAIN-CONTAINING PROTEIN"/>
    <property type="match status" value="1"/>
</dbReference>
<dbReference type="InterPro" id="IPR036280">
    <property type="entry name" value="Multihaem_cyt_sf"/>
</dbReference>
<feature type="transmembrane region" description="Helical" evidence="1">
    <location>
        <begin position="12"/>
        <end position="31"/>
    </location>
</feature>
<dbReference type="Pfam" id="PF14522">
    <property type="entry name" value="Cytochrome_C7"/>
    <property type="match status" value="1"/>
</dbReference>
<dbReference type="PANTHER" id="PTHR39425">
    <property type="entry name" value="LIPOPROTEIN CYTOCHROME C"/>
    <property type="match status" value="1"/>
</dbReference>
<evidence type="ECO:0000259" key="2">
    <source>
        <dbReference type="Pfam" id="PF14522"/>
    </source>
</evidence>
<organism evidence="3">
    <name type="scientific">marine metagenome</name>
    <dbReference type="NCBI Taxonomy" id="408172"/>
    <lineage>
        <taxon>unclassified sequences</taxon>
        <taxon>metagenomes</taxon>
        <taxon>ecological metagenomes</taxon>
    </lineage>
</organism>
<sequence>MKISIVPALRVLKPAAMLVLVAAIGLGVGYWSNATFYTDTSPEQPIAFSHQIHAGENEIPCLYCHTQADRSPSAGVPSVSKCIGCHNEVATEQPQIRLLMSYWENREPIPWIKVHDLPDFVHFTHKRHVLAEIECQTCHGAVETMDTVRLARRNIDGTAQYDHTWEMRLCLGCHRENEVENGTDCWTCHK</sequence>
<dbReference type="Gene3D" id="3.90.10.10">
    <property type="entry name" value="Cytochrome C3"/>
    <property type="match status" value="2"/>
</dbReference>
<keyword evidence="1" id="KW-0472">Membrane</keyword>
<dbReference type="InterPro" id="IPR029467">
    <property type="entry name" value="Cyt_c7-like"/>
</dbReference>
<dbReference type="SUPFAM" id="SSF48695">
    <property type="entry name" value="Multiheme cytochromes"/>
    <property type="match status" value="1"/>
</dbReference>
<reference evidence="3" key="1">
    <citation type="submission" date="2018-05" db="EMBL/GenBank/DDBJ databases">
        <authorList>
            <person name="Lanie J.A."/>
            <person name="Ng W.-L."/>
            <person name="Kazmierczak K.M."/>
            <person name="Andrzejewski T.M."/>
            <person name="Davidsen T.M."/>
            <person name="Wayne K.J."/>
            <person name="Tettelin H."/>
            <person name="Glass J.I."/>
            <person name="Rusch D."/>
            <person name="Podicherti R."/>
            <person name="Tsui H.-C.T."/>
            <person name="Winkler M.E."/>
        </authorList>
    </citation>
    <scope>NUCLEOTIDE SEQUENCE</scope>
</reference>
<proteinExistence type="predicted"/>
<dbReference type="CDD" id="cd08168">
    <property type="entry name" value="Cytochrom_C3"/>
    <property type="match status" value="1"/>
</dbReference>
<dbReference type="EMBL" id="UINC01004333">
    <property type="protein sequence ID" value="SVA13550.1"/>
    <property type="molecule type" value="Genomic_DNA"/>
</dbReference>
<keyword evidence="1" id="KW-0812">Transmembrane</keyword>
<dbReference type="AlphaFoldDB" id="A0A381TBR6"/>
<evidence type="ECO:0000313" key="3">
    <source>
        <dbReference type="EMBL" id="SVA13550.1"/>
    </source>
</evidence>
<feature type="domain" description="Cytochrome c7-like" evidence="2">
    <location>
        <begin position="121"/>
        <end position="190"/>
    </location>
</feature>
<evidence type="ECO:0000256" key="1">
    <source>
        <dbReference type="SAM" id="Phobius"/>
    </source>
</evidence>
<keyword evidence="1" id="KW-1133">Transmembrane helix</keyword>
<gene>
    <name evidence="3" type="ORF">METZ01_LOCUS66404</name>
</gene>
<accession>A0A381TBR6</accession>